<sequence length="317" mass="35575">MDAVIDDPTLTTEGTPKVPDSIDLRAEFATSGLAEVFDQLDRELVGLGPVKRRLREIGALLLVDTARRRFGLEATSPTLHMSFTGNPGTGKTTVALRMAEILHKLGYVRKGHLVTVTRDDLVGQYIGHTAPKTKEILKKAMGGVLFIDEAYYLYRPENERDYGQEAIEILLQVMENQRDDLVVILAGYADRMERFFTANPGFRSRVAHHVDFPDYSAVELDAIGARILDTMNYRMSREAEAAFRRYIDLRMLQPHFSNGRSIRNALDRARLRQANRLFHAERPVTADDLVTLEAADILASRVFSGGIDSYPPLRPAS</sequence>
<dbReference type="Pfam" id="PF00004">
    <property type="entry name" value="AAA"/>
    <property type="match status" value="1"/>
</dbReference>
<accession>A0A9W6N1C0</accession>
<dbReference type="RefSeq" id="WP_213368467.1">
    <property type="nucleotide sequence ID" value="NZ_BSFJ01000035.1"/>
</dbReference>
<dbReference type="Pfam" id="PF17866">
    <property type="entry name" value="AAA_lid_6"/>
    <property type="match status" value="1"/>
</dbReference>
<evidence type="ECO:0000256" key="2">
    <source>
        <dbReference type="ARBA" id="ARBA00022741"/>
    </source>
</evidence>
<dbReference type="AlphaFoldDB" id="A0A9W6N1C0"/>
<dbReference type="FunFam" id="3.40.50.300:FF:000216">
    <property type="entry name" value="Type VII secretion ATPase EccA"/>
    <property type="match status" value="1"/>
</dbReference>
<evidence type="ECO:0000313" key="6">
    <source>
        <dbReference type="Proteomes" id="UP001143370"/>
    </source>
</evidence>
<dbReference type="InterPro" id="IPR027417">
    <property type="entry name" value="P-loop_NTPase"/>
</dbReference>
<dbReference type="InterPro" id="IPR000470">
    <property type="entry name" value="CbxX/CfqX_mono"/>
</dbReference>
<gene>
    <name evidence="5" type="primary">cbbX</name>
    <name evidence="5" type="ORF">GCM10017643_41080</name>
</gene>
<evidence type="ECO:0000313" key="5">
    <source>
        <dbReference type="EMBL" id="GLK73990.1"/>
    </source>
</evidence>
<dbReference type="Gene3D" id="3.40.50.300">
    <property type="entry name" value="P-loop containing nucleotide triphosphate hydrolases"/>
    <property type="match status" value="1"/>
</dbReference>
<organism evidence="5 6">
    <name type="scientific">Ancylobacter dichloromethanicus</name>
    <dbReference type="NCBI Taxonomy" id="518825"/>
    <lineage>
        <taxon>Bacteria</taxon>
        <taxon>Pseudomonadati</taxon>
        <taxon>Pseudomonadota</taxon>
        <taxon>Alphaproteobacteria</taxon>
        <taxon>Hyphomicrobiales</taxon>
        <taxon>Xanthobacteraceae</taxon>
        <taxon>Ancylobacter</taxon>
    </lineage>
</organism>
<name>A0A9W6N1C0_9HYPH</name>
<evidence type="ECO:0000259" key="4">
    <source>
        <dbReference type="SMART" id="SM00382"/>
    </source>
</evidence>
<dbReference type="SUPFAM" id="SSF52540">
    <property type="entry name" value="P-loop containing nucleoside triphosphate hydrolases"/>
    <property type="match status" value="1"/>
</dbReference>
<dbReference type="Proteomes" id="UP001143370">
    <property type="component" value="Unassembled WGS sequence"/>
</dbReference>
<proteinExistence type="inferred from homology"/>
<dbReference type="GO" id="GO:0016887">
    <property type="term" value="F:ATP hydrolysis activity"/>
    <property type="evidence" value="ECO:0007669"/>
    <property type="project" value="InterPro"/>
</dbReference>
<keyword evidence="2" id="KW-0547">Nucleotide-binding</keyword>
<dbReference type="PRINTS" id="PR00819">
    <property type="entry name" value="CBXCFQXSUPER"/>
</dbReference>
<dbReference type="InterPro" id="IPR050773">
    <property type="entry name" value="CbxX/CfxQ_RuBisCO_ESX"/>
</dbReference>
<dbReference type="GO" id="GO:0005524">
    <property type="term" value="F:ATP binding"/>
    <property type="evidence" value="ECO:0007669"/>
    <property type="project" value="UniProtKB-KW"/>
</dbReference>
<dbReference type="SMART" id="SM00382">
    <property type="entry name" value="AAA"/>
    <property type="match status" value="1"/>
</dbReference>
<dbReference type="EMBL" id="BSFJ01000035">
    <property type="protein sequence ID" value="GLK73990.1"/>
    <property type="molecule type" value="Genomic_DNA"/>
</dbReference>
<dbReference type="InterPro" id="IPR003593">
    <property type="entry name" value="AAA+_ATPase"/>
</dbReference>
<feature type="domain" description="AAA+ ATPase" evidence="4">
    <location>
        <begin position="77"/>
        <end position="255"/>
    </location>
</feature>
<dbReference type="InterPro" id="IPR000641">
    <property type="entry name" value="CbxX/CfxQ"/>
</dbReference>
<dbReference type="InterPro" id="IPR041627">
    <property type="entry name" value="AAA_lid_6"/>
</dbReference>
<keyword evidence="3" id="KW-0067">ATP-binding</keyword>
<evidence type="ECO:0000256" key="1">
    <source>
        <dbReference type="ARBA" id="ARBA00010378"/>
    </source>
</evidence>
<dbReference type="PANTHER" id="PTHR43392">
    <property type="entry name" value="AAA-TYPE ATPASE FAMILY PROTEIN / ANKYRIN REPEAT FAMILY PROTEIN"/>
    <property type="match status" value="1"/>
</dbReference>
<comment type="caution">
    <text evidence="5">The sequence shown here is derived from an EMBL/GenBank/DDBJ whole genome shotgun (WGS) entry which is preliminary data.</text>
</comment>
<reference evidence="5" key="2">
    <citation type="submission" date="2023-01" db="EMBL/GenBank/DDBJ databases">
        <authorList>
            <person name="Sun Q."/>
            <person name="Evtushenko L."/>
        </authorList>
    </citation>
    <scope>NUCLEOTIDE SEQUENCE</scope>
    <source>
        <strain evidence="5">VKM B-2484</strain>
    </source>
</reference>
<evidence type="ECO:0000256" key="3">
    <source>
        <dbReference type="ARBA" id="ARBA00022840"/>
    </source>
</evidence>
<protein>
    <submittedName>
        <fullName evidence="5">CbbX protein</fullName>
    </submittedName>
</protein>
<dbReference type="NCBIfam" id="TIGR02880">
    <property type="entry name" value="cbbX_cfxQ"/>
    <property type="match status" value="1"/>
</dbReference>
<dbReference type="CDD" id="cd00009">
    <property type="entry name" value="AAA"/>
    <property type="match status" value="1"/>
</dbReference>
<dbReference type="PANTHER" id="PTHR43392:SF2">
    <property type="entry name" value="AAA-TYPE ATPASE FAMILY PROTEIN _ ANKYRIN REPEAT FAMILY PROTEIN"/>
    <property type="match status" value="1"/>
</dbReference>
<comment type="similarity">
    <text evidence="1">Belongs to the CbxX/CfxQ family.</text>
</comment>
<dbReference type="Gene3D" id="1.10.8.60">
    <property type="match status" value="1"/>
</dbReference>
<reference evidence="5" key="1">
    <citation type="journal article" date="2014" name="Int. J. Syst. Evol. Microbiol.">
        <title>Complete genome sequence of Corynebacterium casei LMG S-19264T (=DSM 44701T), isolated from a smear-ripened cheese.</title>
        <authorList>
            <consortium name="US DOE Joint Genome Institute (JGI-PGF)"/>
            <person name="Walter F."/>
            <person name="Albersmeier A."/>
            <person name="Kalinowski J."/>
            <person name="Ruckert C."/>
        </authorList>
    </citation>
    <scope>NUCLEOTIDE SEQUENCE</scope>
    <source>
        <strain evidence="5">VKM B-2484</strain>
    </source>
</reference>
<dbReference type="PRINTS" id="PR00820">
    <property type="entry name" value="CBXXCFQX"/>
</dbReference>
<keyword evidence="6" id="KW-1185">Reference proteome</keyword>
<dbReference type="InterPro" id="IPR003959">
    <property type="entry name" value="ATPase_AAA_core"/>
</dbReference>